<feature type="transmembrane region" description="Helical" evidence="1">
    <location>
        <begin position="151"/>
        <end position="171"/>
    </location>
</feature>
<evidence type="ECO:0000313" key="2">
    <source>
        <dbReference type="EMBL" id="QIR15329.1"/>
    </source>
</evidence>
<dbReference type="AlphaFoldDB" id="A0A6G9QNB6"/>
<name>A0A6G9QNB6_9GAMM</name>
<reference evidence="2 3" key="1">
    <citation type="submission" date="2020-03" db="EMBL/GenBank/DDBJ databases">
        <title>Complete genome sequence of Shewanella sp.</title>
        <authorList>
            <person name="Kim Y.-S."/>
            <person name="Kim S.-J."/>
            <person name="Jung H.-K."/>
            <person name="Kim K.-H."/>
        </authorList>
    </citation>
    <scope>NUCLEOTIDE SEQUENCE [LARGE SCALE GENOMIC DNA]</scope>
    <source>
        <strain evidence="2 3">PN3F2</strain>
    </source>
</reference>
<feature type="transmembrane region" description="Helical" evidence="1">
    <location>
        <begin position="119"/>
        <end position="139"/>
    </location>
</feature>
<keyword evidence="1" id="KW-0472">Membrane</keyword>
<feature type="transmembrane region" description="Helical" evidence="1">
    <location>
        <begin position="93"/>
        <end position="112"/>
    </location>
</feature>
<keyword evidence="1" id="KW-0812">Transmembrane</keyword>
<protein>
    <submittedName>
        <fullName evidence="2">DUF2878 domain-containing protein</fullName>
    </submittedName>
</protein>
<dbReference type="RefSeq" id="WP_167679009.1">
    <property type="nucleotide sequence ID" value="NZ_CP050313.1"/>
</dbReference>
<feature type="transmembrane region" description="Helical" evidence="1">
    <location>
        <begin position="43"/>
        <end position="60"/>
    </location>
</feature>
<dbReference type="Pfam" id="PF11086">
    <property type="entry name" value="DUF2878"/>
    <property type="match status" value="1"/>
</dbReference>
<keyword evidence="3" id="KW-1185">Reference proteome</keyword>
<proteinExistence type="predicted"/>
<dbReference type="KEGG" id="saes:HBH39_13215"/>
<accession>A0A6G9QNB6</accession>
<evidence type="ECO:0000256" key="1">
    <source>
        <dbReference type="SAM" id="Phobius"/>
    </source>
</evidence>
<keyword evidence="1" id="KW-1133">Transmembrane helix</keyword>
<sequence length="177" mass="19531">MKKLSASPQLSAALSLSSSQWLIINALSFQAIWWLGVLGQNQYLWLSAVIVALQFTVLKAKLTEFKIMLVASVIGFSLDMLLIQFGVFVFSTFPWWLLILWGGFSITLNHSLGFCHRLAWYLQALLGGVSGSLSYLAGAKFYAVSLPMGQLQSSLILAVIWSVLFPVLLSISGRLSR</sequence>
<dbReference type="EMBL" id="CP050313">
    <property type="protein sequence ID" value="QIR15329.1"/>
    <property type="molecule type" value="Genomic_DNA"/>
</dbReference>
<organism evidence="2 3">
    <name type="scientific">Shewanella aestuarii</name>
    <dbReference type="NCBI Taxonomy" id="1028752"/>
    <lineage>
        <taxon>Bacteria</taxon>
        <taxon>Pseudomonadati</taxon>
        <taxon>Pseudomonadota</taxon>
        <taxon>Gammaproteobacteria</taxon>
        <taxon>Alteromonadales</taxon>
        <taxon>Shewanellaceae</taxon>
        <taxon>Shewanella</taxon>
    </lineage>
</organism>
<gene>
    <name evidence="2" type="ORF">HBH39_13215</name>
</gene>
<evidence type="ECO:0000313" key="3">
    <source>
        <dbReference type="Proteomes" id="UP000502608"/>
    </source>
</evidence>
<feature type="transmembrane region" description="Helical" evidence="1">
    <location>
        <begin position="67"/>
        <end position="87"/>
    </location>
</feature>
<dbReference type="InterPro" id="IPR021306">
    <property type="entry name" value="DUF2878"/>
</dbReference>
<dbReference type="Proteomes" id="UP000502608">
    <property type="component" value="Chromosome"/>
</dbReference>